<evidence type="ECO:0000313" key="2">
    <source>
        <dbReference type="EMBL" id="AQY55277.1"/>
    </source>
</evidence>
<proteinExistence type="predicted"/>
<reference evidence="2" key="1">
    <citation type="submission" date="2017-02" db="EMBL/GenBank/DDBJ databases">
        <title>Characterization of a new coliphage vB_EcoS_ESCO41.</title>
        <authorList>
            <person name="Trotereau A."/>
            <person name="Schouler C."/>
        </authorList>
    </citation>
    <scope>NUCLEOTIDE SEQUENCE [LARGE SCALE GENOMIC DNA]</scope>
</reference>
<keyword evidence="3" id="KW-1185">Reference proteome</keyword>
<sequence>MRFSDIFTYKSGEVFWNGRPESDFSKMSAYHAFNRMVGNTAGYLDKSNGYWYVWITIGGIEKKIPRSHIVWCIHNNAAIVPKGFVIDHINHVRDDDRIENLELKSYRGNNRNLSISKRNKSGCVGVTWYSRDEMWMACIMGDDGKNKNLGRYNDWFDAVCARKSAEHEIGYHTNHGKDSENC</sequence>
<dbReference type="InterPro" id="IPR044925">
    <property type="entry name" value="His-Me_finger_sf"/>
</dbReference>
<accession>A0A1U9WQZ8</accession>
<dbReference type="InterPro" id="IPR003615">
    <property type="entry name" value="HNH_nuc"/>
</dbReference>
<feature type="domain" description="HNH nuclease" evidence="1">
    <location>
        <begin position="70"/>
        <end position="111"/>
    </location>
</feature>
<dbReference type="Pfam" id="PF13392">
    <property type="entry name" value="HNH_3"/>
    <property type="match status" value="1"/>
</dbReference>
<evidence type="ECO:0000259" key="1">
    <source>
        <dbReference type="Pfam" id="PF13392"/>
    </source>
</evidence>
<organism evidence="2">
    <name type="scientific">Escherichia phage vB_EcoS_ESCO41</name>
    <dbReference type="NCBI Taxonomy" id="2496547"/>
    <lineage>
        <taxon>Viruses</taxon>
        <taxon>Duplodnaviria</taxon>
        <taxon>Heunggongvirae</taxon>
        <taxon>Uroviricota</taxon>
        <taxon>Caudoviricetes</taxon>
        <taxon>Drexlerviridae</taxon>
        <taxon>Nouzillyvirus</taxon>
        <taxon>Nouzillyvirus ESCO41</taxon>
    </lineage>
</organism>
<dbReference type="Proteomes" id="UP000222601">
    <property type="component" value="Segment"/>
</dbReference>
<dbReference type="EMBL" id="KY619305">
    <property type="protein sequence ID" value="AQY55277.1"/>
    <property type="molecule type" value="Genomic_DNA"/>
</dbReference>
<dbReference type="Gene3D" id="3.90.75.20">
    <property type="match status" value="1"/>
</dbReference>
<protein>
    <recommendedName>
        <fullName evidence="1">HNH nuclease domain-containing protein</fullName>
    </recommendedName>
</protein>
<dbReference type="SUPFAM" id="SSF54060">
    <property type="entry name" value="His-Me finger endonucleases"/>
    <property type="match status" value="1"/>
</dbReference>
<gene>
    <name evidence="2" type="ORF">ESCO41_00050</name>
</gene>
<name>A0A1U9WQZ8_9CAUD</name>
<evidence type="ECO:0000313" key="3">
    <source>
        <dbReference type="Proteomes" id="UP000222601"/>
    </source>
</evidence>